<organism evidence="3 4">
    <name type="scientific">Mucilaginibacter pineti</name>
    <dbReference type="NCBI Taxonomy" id="1391627"/>
    <lineage>
        <taxon>Bacteria</taxon>
        <taxon>Pseudomonadati</taxon>
        <taxon>Bacteroidota</taxon>
        <taxon>Sphingobacteriia</taxon>
        <taxon>Sphingobacteriales</taxon>
        <taxon>Sphingobacteriaceae</taxon>
        <taxon>Mucilaginibacter</taxon>
    </lineage>
</organism>
<dbReference type="STRING" id="1391627.SAMN05216464_108112"/>
<evidence type="ECO:0000259" key="2">
    <source>
        <dbReference type="Pfam" id="PF12508"/>
    </source>
</evidence>
<dbReference type="InterPro" id="IPR055407">
    <property type="entry name" value="TraM_C"/>
</dbReference>
<feature type="region of interest" description="Disordered" evidence="1">
    <location>
        <begin position="84"/>
        <end position="107"/>
    </location>
</feature>
<protein>
    <submittedName>
        <fullName evidence="3">Bacteroides conjugative transposon TraM protein</fullName>
    </submittedName>
</protein>
<dbReference type="EMBL" id="FNAI01000008">
    <property type="protein sequence ID" value="SDE65619.1"/>
    <property type="molecule type" value="Genomic_DNA"/>
</dbReference>
<dbReference type="AlphaFoldDB" id="A0A1G7EPR5"/>
<evidence type="ECO:0000313" key="3">
    <source>
        <dbReference type="EMBL" id="SDE65619.1"/>
    </source>
</evidence>
<reference evidence="3 4" key="1">
    <citation type="submission" date="2016-10" db="EMBL/GenBank/DDBJ databases">
        <authorList>
            <person name="de Groot N.N."/>
        </authorList>
    </citation>
    <scope>NUCLEOTIDE SEQUENCE [LARGE SCALE GENOMIC DNA]</scope>
    <source>
        <strain evidence="3 4">47C3B</strain>
    </source>
</reference>
<keyword evidence="4" id="KW-1185">Reference proteome</keyword>
<proteinExistence type="predicted"/>
<feature type="compositionally biased region" description="Polar residues" evidence="1">
    <location>
        <begin position="86"/>
        <end position="97"/>
    </location>
</feature>
<dbReference type="Pfam" id="PF12508">
    <property type="entry name" value="Transposon_TraM"/>
    <property type="match status" value="1"/>
</dbReference>
<sequence length="351" mass="38247">MRTQQLNAQQLRHRKFLLVLPLLILPFLTMAFKAMDGGKGDPKTAVVQSKGLNTTLPGAEIAEEKNADKMSIYDQAVKDSLRNDDNNFSGLHFSTENPADKQEQQISERLSRISEELNKPQSYGSPADPHKYSAYKDSGSAEVERLEKLIKTMGSGKEADPEMEQLAGVLQKIQEIQNPKLVKNKVASVPAKPDSTYHAIPAAIEGDQKVVQGAVVKIRLLDSMSLKGQQIPKGLLLFGTCQITNQRLMLNIKNIRLGTSIVPVDLSVYDQRDAMEGIDAPDAELLEAAGGGASDALQSIQLLSMDQSIGTQAAGAGIQAAKGLFSKKVKRIKVKLHAGYPVLLRNNRPNQ</sequence>
<evidence type="ECO:0000313" key="4">
    <source>
        <dbReference type="Proteomes" id="UP000199072"/>
    </source>
</evidence>
<evidence type="ECO:0000256" key="1">
    <source>
        <dbReference type="SAM" id="MobiDB-lite"/>
    </source>
</evidence>
<name>A0A1G7EPR5_9SPHI</name>
<feature type="domain" description="Conjugative transposon TraM C-terminal" evidence="2">
    <location>
        <begin position="200"/>
        <end position="345"/>
    </location>
</feature>
<gene>
    <name evidence="3" type="ORF">SAMN05216464_108112</name>
</gene>
<accession>A0A1G7EPR5</accession>
<dbReference type="RefSeq" id="WP_091150963.1">
    <property type="nucleotide sequence ID" value="NZ_FNAI01000008.1"/>
</dbReference>
<dbReference type="Proteomes" id="UP000199072">
    <property type="component" value="Unassembled WGS sequence"/>
</dbReference>
<dbReference type="OrthoDB" id="1453786at2"/>